<sequence length="425" mass="48917">MMVLLPPHLAQYGVLLFTMAYLSGAHITRMLSTDLRNSVVDVTAPLMVQTQKLSSIAFNLYDGDILKRGQKTARSIHELHAISERPRLLHLLSYLLCYQNSMVGPFVFFSDYLCFIEGREEDQVTTEEDRDLFIKHKEDIRTPKRVLKNQLLCALFHTSLLVYATGRYNPQYFISEEFQRLGIFRKYFWLTLGCFYFRQRFYCAWAISATTMLAAGFGFSGFKPGTAEPEYRNAINIRFFDIELGTNTKGMFDGWNIGTTRWLRECVYDRVPKQFSVVAVFFVSAFWHGFYPVYYLCFLTAALLTSTGRLCRRRLRPFFIGSYLNHCMYNILTHLSAMFCLNYLGVGFLLLSSGNALKFWGSFYFLGHVAPLIIFCLLPYLTPSTTPEVRLNAVEFAYEINLDPTRGVSTSSQSSMLSKEKKASE</sequence>
<comment type="subcellular location">
    <subcellularLocation>
        <location evidence="1">Membrane</location>
        <topology evidence="1">Multi-pass membrane protein</topology>
    </subcellularLocation>
</comment>
<evidence type="ECO:0000256" key="4">
    <source>
        <dbReference type="ARBA" id="ARBA00022989"/>
    </source>
</evidence>
<evidence type="ECO:0000256" key="3">
    <source>
        <dbReference type="ARBA" id="ARBA00022692"/>
    </source>
</evidence>
<name>A0A0V0J114_SCHSO</name>
<feature type="transmembrane region" description="Helical" evidence="7">
    <location>
        <begin position="331"/>
        <end position="351"/>
    </location>
</feature>
<dbReference type="AlphaFoldDB" id="A0A0V0J114"/>
<proteinExistence type="predicted"/>
<evidence type="ECO:0000256" key="1">
    <source>
        <dbReference type="ARBA" id="ARBA00004141"/>
    </source>
</evidence>
<dbReference type="GO" id="GO:0030258">
    <property type="term" value="P:lipid modification"/>
    <property type="evidence" value="ECO:0007669"/>
    <property type="project" value="TreeGrafter"/>
</dbReference>
<evidence type="ECO:0000256" key="6">
    <source>
        <dbReference type="ARBA" id="ARBA00023315"/>
    </source>
</evidence>
<dbReference type="PANTHER" id="PTHR13906">
    <property type="entry name" value="PORCUPINE"/>
    <property type="match status" value="1"/>
</dbReference>
<dbReference type="GO" id="GO:0016746">
    <property type="term" value="F:acyltransferase activity"/>
    <property type="evidence" value="ECO:0007669"/>
    <property type="project" value="UniProtKB-KW"/>
</dbReference>
<dbReference type="EMBL" id="GEEE01003774">
    <property type="protein sequence ID" value="JAP59451.1"/>
    <property type="molecule type" value="Transcribed_RNA"/>
</dbReference>
<accession>A0A0V0J114</accession>
<feature type="transmembrane region" description="Helical" evidence="7">
    <location>
        <begin position="12"/>
        <end position="31"/>
    </location>
</feature>
<protein>
    <submittedName>
        <fullName evidence="8">Membrane-bound O-acyltransferase domain-containing protein 2</fullName>
    </submittedName>
</protein>
<reference evidence="8" key="1">
    <citation type="submission" date="2016-01" db="EMBL/GenBank/DDBJ databases">
        <title>Reference transcriptome for the parasite Schistocephalus solidus: insights into the molecular evolution of parasitism.</title>
        <authorList>
            <person name="Hebert F.O."/>
            <person name="Grambauer S."/>
            <person name="Barber I."/>
            <person name="Landry C.R."/>
            <person name="Aubin-Horth N."/>
        </authorList>
    </citation>
    <scope>NUCLEOTIDE SEQUENCE</scope>
</reference>
<gene>
    <name evidence="8" type="primary">MBOA2</name>
    <name evidence="8" type="ORF">TR167419</name>
</gene>
<organism evidence="8">
    <name type="scientific">Schistocephalus solidus</name>
    <name type="common">Tapeworm</name>
    <dbReference type="NCBI Taxonomy" id="70667"/>
    <lineage>
        <taxon>Eukaryota</taxon>
        <taxon>Metazoa</taxon>
        <taxon>Spiralia</taxon>
        <taxon>Lophotrochozoa</taxon>
        <taxon>Platyhelminthes</taxon>
        <taxon>Cestoda</taxon>
        <taxon>Eucestoda</taxon>
        <taxon>Diphyllobothriidea</taxon>
        <taxon>Diphyllobothriidae</taxon>
        <taxon>Schistocephalus</taxon>
    </lineage>
</organism>
<keyword evidence="6 8" id="KW-0012">Acyltransferase</keyword>
<evidence type="ECO:0000256" key="2">
    <source>
        <dbReference type="ARBA" id="ARBA00022679"/>
    </source>
</evidence>
<dbReference type="PANTHER" id="PTHR13906:SF4">
    <property type="entry name" value="LYSOPHOSPHOLIPID ACYLTRANSFERASE 6"/>
    <property type="match status" value="1"/>
</dbReference>
<feature type="transmembrane region" description="Helical" evidence="7">
    <location>
        <begin position="363"/>
        <end position="381"/>
    </location>
</feature>
<keyword evidence="3 7" id="KW-0812">Transmembrane</keyword>
<dbReference type="InterPro" id="IPR049941">
    <property type="entry name" value="LPLAT_7/PORCN-like"/>
</dbReference>
<feature type="transmembrane region" description="Helical" evidence="7">
    <location>
        <begin position="293"/>
        <end position="311"/>
    </location>
</feature>
<dbReference type="Pfam" id="PF03062">
    <property type="entry name" value="MBOAT"/>
    <property type="match status" value="1"/>
</dbReference>
<dbReference type="InterPro" id="IPR004299">
    <property type="entry name" value="MBOAT_fam"/>
</dbReference>
<keyword evidence="4 7" id="KW-1133">Transmembrane helix</keyword>
<keyword evidence="2 8" id="KW-0808">Transferase</keyword>
<evidence type="ECO:0000313" key="8">
    <source>
        <dbReference type="EMBL" id="JAP59451.1"/>
    </source>
</evidence>
<evidence type="ECO:0000256" key="7">
    <source>
        <dbReference type="SAM" id="Phobius"/>
    </source>
</evidence>
<keyword evidence="5 7" id="KW-0472">Membrane</keyword>
<evidence type="ECO:0000256" key="5">
    <source>
        <dbReference type="ARBA" id="ARBA00023136"/>
    </source>
</evidence>
<dbReference type="GO" id="GO:0016020">
    <property type="term" value="C:membrane"/>
    <property type="evidence" value="ECO:0007669"/>
    <property type="project" value="UniProtKB-SubCell"/>
</dbReference>